<feature type="chain" id="PRO_5034112228" description="Protein kinase domain-containing protein" evidence="1">
    <location>
        <begin position="21"/>
        <end position="484"/>
    </location>
</feature>
<protein>
    <recommendedName>
        <fullName evidence="2">Protein kinase domain-containing protein</fullName>
    </recommendedName>
</protein>
<dbReference type="Gene3D" id="1.10.510.10">
    <property type="entry name" value="Transferase(Phosphotransferase) domain 1"/>
    <property type="match status" value="1"/>
</dbReference>
<sequence length="484" mass="54701">MEAVGLALAVIPLVVQYVDACASFSSEAQTLSAEFSTDLQALKKAQDYFTQNNPVSPDDKALQEGTSKHLDIIINKAKQKLVVILQDGFRSRLTLGLTWIARRSDLRELEKELFNWTRRLGVRAFDLPLHIRTGIPATPCRESSVPPDVKSNDRLREFVHLALQDKEKRAQQMLLQESKELALKITNSRFISDTPLRRDGKQLIFTSRMVSEIMIQDAKAFQDLQLDMGILAAALNCLDPQAGVRLLKVENYFYHEESQQFLFTHHLPYVTESVATLESQLSIDPFPWTETPLNERLMLAHKLAEAVLFLHAADYLHKNITSSSVVAFRKWNESYCLSNAYLMGYDFIRGAESRTTKEGAVKKVDDSRPIWEFAIYQHPERQQGRQSPRYTKVHDVYSLGVVLLELGLWQPLSTVATGLNGSEPSSWGKHLHDVVAKSLKSRVGEGYERLVCWCLSLDGNSGLKETDFVGHVLDPLQEMANTLA</sequence>
<accession>A0A8H4WS71</accession>
<evidence type="ECO:0000313" key="4">
    <source>
        <dbReference type="Proteomes" id="UP000604273"/>
    </source>
</evidence>
<dbReference type="GO" id="GO:0004672">
    <property type="term" value="F:protein kinase activity"/>
    <property type="evidence" value="ECO:0007669"/>
    <property type="project" value="InterPro"/>
</dbReference>
<dbReference type="Proteomes" id="UP000604273">
    <property type="component" value="Unassembled WGS sequence"/>
</dbReference>
<evidence type="ECO:0000256" key="1">
    <source>
        <dbReference type="SAM" id="SignalP"/>
    </source>
</evidence>
<reference evidence="3" key="2">
    <citation type="submission" date="2020-05" db="EMBL/GenBank/DDBJ databases">
        <authorList>
            <person name="Kim H.-S."/>
            <person name="Proctor R.H."/>
            <person name="Brown D.W."/>
        </authorList>
    </citation>
    <scope>NUCLEOTIDE SEQUENCE</scope>
    <source>
        <strain evidence="3">NRRL 45417</strain>
    </source>
</reference>
<dbReference type="PANTHER" id="PTHR37542:SF3">
    <property type="entry name" value="PRION-INHIBITION AND PROPAGATION HELO DOMAIN-CONTAINING PROTEIN"/>
    <property type="match status" value="1"/>
</dbReference>
<name>A0A8H4WS71_9HYPO</name>
<dbReference type="EMBL" id="JABFAI010000271">
    <property type="protein sequence ID" value="KAF4948061.1"/>
    <property type="molecule type" value="Genomic_DNA"/>
</dbReference>
<dbReference type="GO" id="GO:0005524">
    <property type="term" value="F:ATP binding"/>
    <property type="evidence" value="ECO:0007669"/>
    <property type="project" value="InterPro"/>
</dbReference>
<dbReference type="AlphaFoldDB" id="A0A8H4WS71"/>
<gene>
    <name evidence="3" type="ORF">FGADI_9926</name>
</gene>
<proteinExistence type="predicted"/>
<organism evidence="3 4">
    <name type="scientific">Fusarium gaditjirri</name>
    <dbReference type="NCBI Taxonomy" id="282569"/>
    <lineage>
        <taxon>Eukaryota</taxon>
        <taxon>Fungi</taxon>
        <taxon>Dikarya</taxon>
        <taxon>Ascomycota</taxon>
        <taxon>Pezizomycotina</taxon>
        <taxon>Sordariomycetes</taxon>
        <taxon>Hypocreomycetidae</taxon>
        <taxon>Hypocreales</taxon>
        <taxon>Nectriaceae</taxon>
        <taxon>Fusarium</taxon>
        <taxon>Fusarium nisikadoi species complex</taxon>
    </lineage>
</organism>
<keyword evidence="1" id="KW-0732">Signal</keyword>
<comment type="caution">
    <text evidence="3">The sequence shown here is derived from an EMBL/GenBank/DDBJ whole genome shotgun (WGS) entry which is preliminary data.</text>
</comment>
<feature type="signal peptide" evidence="1">
    <location>
        <begin position="1"/>
        <end position="20"/>
    </location>
</feature>
<dbReference type="PANTHER" id="PTHR37542">
    <property type="entry name" value="HELO DOMAIN-CONTAINING PROTEIN-RELATED"/>
    <property type="match status" value="1"/>
</dbReference>
<evidence type="ECO:0000313" key="3">
    <source>
        <dbReference type="EMBL" id="KAF4948061.1"/>
    </source>
</evidence>
<dbReference type="OrthoDB" id="1911848at2759"/>
<dbReference type="InterPro" id="IPR011009">
    <property type="entry name" value="Kinase-like_dom_sf"/>
</dbReference>
<dbReference type="SUPFAM" id="SSF56112">
    <property type="entry name" value="Protein kinase-like (PK-like)"/>
    <property type="match status" value="1"/>
</dbReference>
<feature type="domain" description="Protein kinase" evidence="2">
    <location>
        <begin position="114"/>
        <end position="474"/>
    </location>
</feature>
<evidence type="ECO:0000259" key="2">
    <source>
        <dbReference type="PROSITE" id="PS50011"/>
    </source>
</evidence>
<keyword evidence="4" id="KW-1185">Reference proteome</keyword>
<dbReference type="InterPro" id="IPR000719">
    <property type="entry name" value="Prot_kinase_dom"/>
</dbReference>
<dbReference type="PROSITE" id="PS50011">
    <property type="entry name" value="PROTEIN_KINASE_DOM"/>
    <property type="match status" value="1"/>
</dbReference>
<reference evidence="3" key="1">
    <citation type="journal article" date="2020" name="BMC Genomics">
        <title>Correction to: Identification and distribution of gene clusters required for synthesis of sphingolipid metabolism inhibitors in diverse species of the filamentous fungus Fusarium.</title>
        <authorList>
            <person name="Kim H.S."/>
            <person name="Lohmar J.M."/>
            <person name="Busman M."/>
            <person name="Brown D.W."/>
            <person name="Naumann T.A."/>
            <person name="Divon H.H."/>
            <person name="Lysoe E."/>
            <person name="Uhlig S."/>
            <person name="Proctor R.H."/>
        </authorList>
    </citation>
    <scope>NUCLEOTIDE SEQUENCE</scope>
    <source>
        <strain evidence="3">NRRL 45417</strain>
    </source>
</reference>